<dbReference type="Proteomes" id="UP000032287">
    <property type="component" value="Unassembled WGS sequence"/>
</dbReference>
<dbReference type="AlphaFoldDB" id="A0A0D1JIG8"/>
<proteinExistence type="predicted"/>
<evidence type="ECO:0000313" key="1">
    <source>
        <dbReference type="EMBL" id="KIU21138.1"/>
    </source>
</evidence>
<protein>
    <recommendedName>
        <fullName evidence="3">DUF2785 domain-containing protein</fullName>
    </recommendedName>
</protein>
<dbReference type="InterPro" id="IPR021247">
    <property type="entry name" value="DUF2785"/>
</dbReference>
<sequence>MDYTVDEVRQELQAIRERVHHGELFDSMGTEIGRLIDQFDYDAPTTVAQLDAATASTLQEKLSDWQTALIAGEPVVVTDQDVLDMMTGLRQTDPELRDRGVFFFVSDGLQNHIFSDNQVVMMTRYLLQDSVLFSHITETNNDGIFFRSFAVFILSMLNYANRTNDFDLFTDDLHEMMIDNLSTYIALEHDTRGFVEGKGWAHTFLHVGNMLDDLSNDDAVTRADKIFLLTVLIERIKRLETPLVMGENRRIDSYIVTLVNMNPLYRDYFLKQLKQWRQEMTRQMQPEVEADWHRMYNQQRLLQGLLLREKLPKEIYNYLNEARNFLA</sequence>
<evidence type="ECO:0000313" key="2">
    <source>
        <dbReference type="Proteomes" id="UP000032287"/>
    </source>
</evidence>
<dbReference type="Pfam" id="PF10978">
    <property type="entry name" value="DUF2785"/>
    <property type="match status" value="1"/>
</dbReference>
<keyword evidence="2" id="KW-1185">Reference proteome</keyword>
<name>A0A0D1JIG8_9LACO</name>
<dbReference type="RefSeq" id="WP_043711104.1">
    <property type="nucleotide sequence ID" value="NZ_JALOCT010000004.1"/>
</dbReference>
<dbReference type="PATRIC" id="fig|137591.25.peg.867"/>
<comment type="caution">
    <text evidence="1">The sequence shown here is derived from an EMBL/GenBank/DDBJ whole genome shotgun (WGS) entry which is preliminary data.</text>
</comment>
<dbReference type="EMBL" id="JWHU01000012">
    <property type="protein sequence ID" value="KIU21138.1"/>
    <property type="molecule type" value="Genomic_DNA"/>
</dbReference>
<gene>
    <name evidence="1" type="ORF">QX99_00898</name>
</gene>
<reference evidence="1 2" key="1">
    <citation type="journal article" date="2015" name="Microbiology (Mosc.)">
        <title>Genomics of the Weissella cibaria species with an examination of its metabolic traits.</title>
        <authorList>
            <person name="Lynch K.M."/>
            <person name="Lucid A."/>
            <person name="Arendt E.K."/>
            <person name="Sleator R.D."/>
            <person name="Lucey B."/>
            <person name="Coffey A."/>
        </authorList>
    </citation>
    <scope>NUCLEOTIDE SEQUENCE [LARGE SCALE GENOMIC DNA]</scope>
    <source>
        <strain evidence="1 2">MG1</strain>
    </source>
</reference>
<evidence type="ECO:0008006" key="3">
    <source>
        <dbReference type="Google" id="ProtNLM"/>
    </source>
</evidence>
<accession>A0A0D1JIG8</accession>
<dbReference type="STRING" id="137591.AO080_04965"/>
<organism evidence="1 2">
    <name type="scientific">Weissella cibaria</name>
    <dbReference type="NCBI Taxonomy" id="137591"/>
    <lineage>
        <taxon>Bacteria</taxon>
        <taxon>Bacillati</taxon>
        <taxon>Bacillota</taxon>
        <taxon>Bacilli</taxon>
        <taxon>Lactobacillales</taxon>
        <taxon>Lactobacillaceae</taxon>
        <taxon>Weissella</taxon>
    </lineage>
</organism>
<dbReference type="eggNOG" id="ENOG50339C0">
    <property type="taxonomic scope" value="Bacteria"/>
</dbReference>